<dbReference type="SUPFAM" id="SSF55874">
    <property type="entry name" value="ATPase domain of HSP90 chaperone/DNA topoisomerase II/histidine kinase"/>
    <property type="match status" value="1"/>
</dbReference>
<dbReference type="InterPro" id="IPR003594">
    <property type="entry name" value="HATPase_dom"/>
</dbReference>
<accession>A0A6N3GHB0</accession>
<dbReference type="PANTHER" id="PTHR35526:SF3">
    <property type="entry name" value="ANTI-SIGMA-F FACTOR RSBW"/>
    <property type="match status" value="1"/>
</dbReference>
<evidence type="ECO:0000256" key="2">
    <source>
        <dbReference type="ARBA" id="ARBA00022679"/>
    </source>
</evidence>
<comment type="catalytic activity">
    <reaction evidence="7">
        <text>L-threonyl-[protein] + ATP = O-phospho-L-threonyl-[protein] + ADP + H(+)</text>
        <dbReference type="Rhea" id="RHEA:46608"/>
        <dbReference type="Rhea" id="RHEA-COMP:11060"/>
        <dbReference type="Rhea" id="RHEA-COMP:11605"/>
        <dbReference type="ChEBI" id="CHEBI:15378"/>
        <dbReference type="ChEBI" id="CHEBI:30013"/>
        <dbReference type="ChEBI" id="CHEBI:30616"/>
        <dbReference type="ChEBI" id="CHEBI:61977"/>
        <dbReference type="ChEBI" id="CHEBI:456216"/>
        <dbReference type="EC" id="2.7.11.1"/>
    </reaction>
</comment>
<comment type="function">
    <text evidence="7">Binds to sigma F and blocks its ability to form an RNA polymerase holoenzyme (E-sigma F). Phosphorylates SpoIIAA on a serine residue. This phosphorylation may enable SpoIIAA to act as an anti-anti-sigma factor that counteracts SpoIIAB and thus releases sigma F from inhibition.</text>
</comment>
<evidence type="ECO:0000313" key="9">
    <source>
        <dbReference type="EMBL" id="VYU64127.1"/>
    </source>
</evidence>
<dbReference type="EMBL" id="CACRUA010000035">
    <property type="protein sequence ID" value="VYU64127.1"/>
    <property type="molecule type" value="Genomic_DNA"/>
</dbReference>
<evidence type="ECO:0000256" key="1">
    <source>
        <dbReference type="ARBA" id="ARBA00022527"/>
    </source>
</evidence>
<dbReference type="Gene3D" id="3.30.565.10">
    <property type="entry name" value="Histidine kinase-like ATPase, C-terminal domain"/>
    <property type="match status" value="1"/>
</dbReference>
<dbReference type="SMART" id="SM00387">
    <property type="entry name" value="HATPase_c"/>
    <property type="match status" value="1"/>
</dbReference>
<proteinExistence type="inferred from homology"/>
<dbReference type="GO" id="GO:0004674">
    <property type="term" value="F:protein serine/threonine kinase activity"/>
    <property type="evidence" value="ECO:0007669"/>
    <property type="project" value="UniProtKB-KW"/>
</dbReference>
<dbReference type="GO" id="GO:0030436">
    <property type="term" value="P:asexual sporulation"/>
    <property type="evidence" value="ECO:0007669"/>
    <property type="project" value="UniProtKB-UniRule"/>
</dbReference>
<dbReference type="InterPro" id="IPR010194">
    <property type="entry name" value="Anti-sigma_F"/>
</dbReference>
<dbReference type="GO" id="GO:0005524">
    <property type="term" value="F:ATP binding"/>
    <property type="evidence" value="ECO:0007669"/>
    <property type="project" value="UniProtKB-KW"/>
</dbReference>
<evidence type="ECO:0000256" key="6">
    <source>
        <dbReference type="ARBA" id="ARBA00022969"/>
    </source>
</evidence>
<comment type="catalytic activity">
    <reaction evidence="7">
        <text>L-seryl-[protein] + ATP = O-phospho-L-seryl-[protein] + ADP + H(+)</text>
        <dbReference type="Rhea" id="RHEA:17989"/>
        <dbReference type="Rhea" id="RHEA-COMP:9863"/>
        <dbReference type="Rhea" id="RHEA-COMP:11604"/>
        <dbReference type="ChEBI" id="CHEBI:15378"/>
        <dbReference type="ChEBI" id="CHEBI:29999"/>
        <dbReference type="ChEBI" id="CHEBI:30616"/>
        <dbReference type="ChEBI" id="CHEBI:83421"/>
        <dbReference type="ChEBI" id="CHEBI:456216"/>
        <dbReference type="EC" id="2.7.11.1"/>
    </reaction>
</comment>
<name>A0A6N3GHB0_CLOSY</name>
<keyword evidence="6 7" id="KW-0749">Sporulation</keyword>
<dbReference type="InterPro" id="IPR036890">
    <property type="entry name" value="HATPase_C_sf"/>
</dbReference>
<gene>
    <name evidence="7 9" type="primary">spoIIAB</name>
    <name evidence="9" type="ORF">CSLFYP84_03090</name>
</gene>
<feature type="domain" description="Histidine kinase/HSP90-like ATPase" evidence="8">
    <location>
        <begin position="69"/>
        <end position="173"/>
    </location>
</feature>
<organism evidence="9">
    <name type="scientific">Clostridium symbiosum</name>
    <name type="common">Bacteroides symbiosus</name>
    <dbReference type="NCBI Taxonomy" id="1512"/>
    <lineage>
        <taxon>Bacteria</taxon>
        <taxon>Bacillati</taxon>
        <taxon>Bacillota</taxon>
        <taxon>Clostridia</taxon>
        <taxon>Lachnospirales</taxon>
        <taxon>Lachnospiraceae</taxon>
        <taxon>Otoolea</taxon>
    </lineage>
</organism>
<protein>
    <recommendedName>
        <fullName evidence="7">Anti-sigma F factor</fullName>
        <ecNumber evidence="7">2.7.11.1</ecNumber>
    </recommendedName>
    <alternativeName>
        <fullName evidence="7">Stage II sporulation protein AB</fullName>
    </alternativeName>
</protein>
<evidence type="ECO:0000256" key="4">
    <source>
        <dbReference type="ARBA" id="ARBA00022777"/>
    </source>
</evidence>
<evidence type="ECO:0000259" key="8">
    <source>
        <dbReference type="SMART" id="SM00387"/>
    </source>
</evidence>
<reference evidence="9" key="1">
    <citation type="submission" date="2019-11" db="EMBL/GenBank/DDBJ databases">
        <authorList>
            <person name="Feng L."/>
        </authorList>
    </citation>
    <scope>NUCLEOTIDE SEQUENCE</scope>
    <source>
        <strain evidence="9">CsymbiosumLFYP84</strain>
    </source>
</reference>
<sequence length="173" mass="19591">MDKEREENSVKAGQTMQEIQLNMDIKEQGAGKMPRKEWMKMQIESRSENEEFARVTVAVFMSRMDPTLEEINDVKTAVSEAVTNCVIHGYGNGEGIIYIEAGIEEDELSVWIRDEGKGIEDIRIAMEPMYTSDTSGERSGMGFSFMEAFMDQVEVESEPGRGTMVKMKKKIGR</sequence>
<evidence type="ECO:0000256" key="5">
    <source>
        <dbReference type="ARBA" id="ARBA00022840"/>
    </source>
</evidence>
<evidence type="ECO:0000256" key="3">
    <source>
        <dbReference type="ARBA" id="ARBA00022741"/>
    </source>
</evidence>
<keyword evidence="2 7" id="KW-0808">Transferase</keyword>
<keyword evidence="1 7" id="KW-0723">Serine/threonine-protein kinase</keyword>
<dbReference type="AlphaFoldDB" id="A0A6N3GHB0"/>
<dbReference type="GO" id="GO:0016989">
    <property type="term" value="F:sigma factor antagonist activity"/>
    <property type="evidence" value="ECO:0007669"/>
    <property type="project" value="InterPro"/>
</dbReference>
<dbReference type="PANTHER" id="PTHR35526">
    <property type="entry name" value="ANTI-SIGMA-F FACTOR RSBW-RELATED"/>
    <property type="match status" value="1"/>
</dbReference>
<dbReference type="NCBIfam" id="TIGR01925">
    <property type="entry name" value="spIIAB"/>
    <property type="match status" value="1"/>
</dbReference>
<evidence type="ECO:0000256" key="7">
    <source>
        <dbReference type="HAMAP-Rule" id="MF_00637"/>
    </source>
</evidence>
<dbReference type="Pfam" id="PF13581">
    <property type="entry name" value="HATPase_c_2"/>
    <property type="match status" value="1"/>
</dbReference>
<keyword evidence="4 7" id="KW-0418">Kinase</keyword>
<comment type="similarity">
    <text evidence="7">Belongs to the anti-sigma-factor family.</text>
</comment>
<dbReference type="GO" id="GO:0030435">
    <property type="term" value="P:sporulation resulting in formation of a cellular spore"/>
    <property type="evidence" value="ECO:0007669"/>
    <property type="project" value="UniProtKB-KW"/>
</dbReference>
<dbReference type="InterPro" id="IPR050267">
    <property type="entry name" value="Anti-sigma-factor_SerPK"/>
</dbReference>
<dbReference type="EC" id="2.7.11.1" evidence="7"/>
<keyword evidence="3 7" id="KW-0547">Nucleotide-binding</keyword>
<keyword evidence="5 7" id="KW-0067">ATP-binding</keyword>
<dbReference type="HAMAP" id="MF_00637">
    <property type="entry name" value="Anti_sigma_F"/>
    <property type="match status" value="1"/>
</dbReference>
<dbReference type="GO" id="GO:0042174">
    <property type="term" value="P:negative regulation of sporulation resulting in formation of a cellular spore"/>
    <property type="evidence" value="ECO:0007669"/>
    <property type="project" value="InterPro"/>
</dbReference>